<feature type="transmembrane region" description="Helical" evidence="26">
    <location>
        <begin position="84"/>
        <end position="103"/>
    </location>
</feature>
<comment type="catalytic activity">
    <reaction evidence="11">
        <text>L-alpha-aminoacyl-L-histidine(out) = L-alpha-aminoacyl-L-histidine(in)</text>
        <dbReference type="Rhea" id="RHEA:79375"/>
        <dbReference type="ChEBI" id="CHEBI:229967"/>
    </reaction>
</comment>
<dbReference type="AlphaFoldDB" id="A0A0V0QPF5"/>
<protein>
    <recommendedName>
        <fullName evidence="21">Lysosomal dipeptide transporter MFSD1</fullName>
    </recommendedName>
    <alternativeName>
        <fullName evidence="22">Major facilitator superfamily domain-containing protein 1</fullName>
    </alternativeName>
</protein>
<dbReference type="GO" id="GO:0022857">
    <property type="term" value="F:transmembrane transporter activity"/>
    <property type="evidence" value="ECO:0007669"/>
    <property type="project" value="InterPro"/>
</dbReference>
<evidence type="ECO:0000256" key="8">
    <source>
        <dbReference type="ARBA" id="ARBA00044876"/>
    </source>
</evidence>
<dbReference type="InParanoid" id="A0A0V0QPF5"/>
<comment type="catalytic activity">
    <reaction evidence="20">
        <text>L-lysyl-glycine(out) = L-lysyl-glycine(in)</text>
        <dbReference type="Rhea" id="RHEA:79407"/>
        <dbReference type="ChEBI" id="CHEBI:191202"/>
    </reaction>
</comment>
<evidence type="ECO:0000256" key="24">
    <source>
        <dbReference type="ARBA" id="ARBA00046376"/>
    </source>
</evidence>
<evidence type="ECO:0000256" key="12">
    <source>
        <dbReference type="ARBA" id="ARBA00044891"/>
    </source>
</evidence>
<dbReference type="Gene3D" id="1.20.1250.20">
    <property type="entry name" value="MFS general substrate transporter like domains"/>
    <property type="match status" value="1"/>
</dbReference>
<organism evidence="27 28">
    <name type="scientific">Pseudocohnilembus persalinus</name>
    <name type="common">Ciliate</name>
    <dbReference type="NCBI Taxonomy" id="266149"/>
    <lineage>
        <taxon>Eukaryota</taxon>
        <taxon>Sar</taxon>
        <taxon>Alveolata</taxon>
        <taxon>Ciliophora</taxon>
        <taxon>Intramacronucleata</taxon>
        <taxon>Oligohymenophorea</taxon>
        <taxon>Scuticociliatia</taxon>
        <taxon>Philasterida</taxon>
        <taxon>Pseudocohnilembidae</taxon>
        <taxon>Pseudocohnilembus</taxon>
    </lineage>
</organism>
<evidence type="ECO:0000256" key="26">
    <source>
        <dbReference type="SAM" id="Phobius"/>
    </source>
</evidence>
<comment type="catalytic activity">
    <reaction evidence="15">
        <text>L-arginyl-L-alpha-amino acid(out) = L-arginyl-L-alpha-amino acid(in)</text>
        <dbReference type="Rhea" id="RHEA:79371"/>
        <dbReference type="ChEBI" id="CHEBI:84315"/>
    </reaction>
</comment>
<evidence type="ECO:0000256" key="20">
    <source>
        <dbReference type="ARBA" id="ARBA00044924"/>
    </source>
</evidence>
<evidence type="ECO:0000256" key="5">
    <source>
        <dbReference type="ARBA" id="ARBA00022989"/>
    </source>
</evidence>
<feature type="compositionally biased region" description="Acidic residues" evidence="25">
    <location>
        <begin position="484"/>
        <end position="498"/>
    </location>
</feature>
<comment type="catalytic activity">
    <reaction evidence="12">
        <text>L-lysyl-L-alpha-amino acid(out) = L-lysyl-L-alpha-amino acid(in)</text>
        <dbReference type="Rhea" id="RHEA:79387"/>
        <dbReference type="ChEBI" id="CHEBI:229965"/>
    </reaction>
</comment>
<comment type="catalytic activity">
    <reaction evidence="18">
        <text>L-histidyl-L-alpha-amino acid(out) = L-histidyl-L-alpha-amino acid(in)</text>
        <dbReference type="Rhea" id="RHEA:79379"/>
        <dbReference type="ChEBI" id="CHEBI:229964"/>
    </reaction>
</comment>
<evidence type="ECO:0000256" key="1">
    <source>
        <dbReference type="ARBA" id="ARBA00004155"/>
    </source>
</evidence>
<comment type="catalytic activity">
    <reaction evidence="10">
        <text>L-alpha-aminoacyl-L-arginine(out) = L-alpha-aminoacyl-L-arginine(in)</text>
        <dbReference type="Rhea" id="RHEA:79367"/>
        <dbReference type="ChEBI" id="CHEBI:229968"/>
    </reaction>
</comment>
<evidence type="ECO:0000313" key="27">
    <source>
        <dbReference type="EMBL" id="KRX04239.1"/>
    </source>
</evidence>
<evidence type="ECO:0000256" key="21">
    <source>
        <dbReference type="ARBA" id="ARBA00044985"/>
    </source>
</evidence>
<dbReference type="Proteomes" id="UP000054937">
    <property type="component" value="Unassembled WGS sequence"/>
</dbReference>
<keyword evidence="7" id="KW-0458">Lysosome</keyword>
<dbReference type="Pfam" id="PF07690">
    <property type="entry name" value="MFS_1"/>
    <property type="match status" value="2"/>
</dbReference>
<sequence>MENKIQNESLQESSYQAESTLIQEQSVKHHRKYSHVDSFKKSKWRWIQLILISIFNFVCLYGIQVPTPLQEAIEKSLDINPNQYNMMQAWFCIPNIILPLLAGPLSFKVGIKPALFIYGLLMTIGQLIEWLAVRGLHGSYTWSLIGIIIFGIGSNGGVVLINAFACQWFFGKELSMALALGNAIQYLGQLAASILLPYLSELEINKQEQNGSDGEHVNSLNSAYFISLLIIGFGGLLSVLGMYILDNKAEKYDKKNNVKPFVEEEDHKISIKDFKKVFKFGKLFWIVQSMTFFAYICLCYNNNIDGLLEQNYAQTNRQSGYYMALQFIIQLPLTPLLGYYTDLKGKRSLLAIIGGILNVAQFVIFMVVPTCEDGTCSSANFIVPLAIGGVANSFFGAVFQAMVALTVPKKDLEISFGVLDGVMQLGNSVGPLLQGPILNNTTKENGFYWFFVQNLITGLIQLGLSVWIFFYDRVHGKLFEVTEDNEMESGSSNEEEESSQLQKEKDLLQEKLIE</sequence>
<evidence type="ECO:0000256" key="23">
    <source>
        <dbReference type="ARBA" id="ARBA00045709"/>
    </source>
</evidence>
<evidence type="ECO:0000256" key="18">
    <source>
        <dbReference type="ARBA" id="ARBA00044912"/>
    </source>
</evidence>
<comment type="subunit">
    <text evidence="24">Homodimer. Interacts with lysosomal protein GLMP (via lumenal domain); the interaction starts while both proteins are still in the endoplasmic reticulum and is required for stabilization of MFSD1 in lysosomes but has no direct effect on its targeting to lysosomes or transporter activity.</text>
</comment>
<keyword evidence="4 26" id="KW-0812">Transmembrane</keyword>
<dbReference type="PANTHER" id="PTHR23512">
    <property type="entry name" value="MAJOR FACILITATOR SUPERFAMILY DOMAIN-CONTAINING PROTEIN 1"/>
    <property type="match status" value="1"/>
</dbReference>
<keyword evidence="6 26" id="KW-0472">Membrane</keyword>
<feature type="transmembrane region" description="Helical" evidence="26">
    <location>
        <begin position="223"/>
        <end position="245"/>
    </location>
</feature>
<accession>A0A0V0QPF5</accession>
<comment type="similarity">
    <text evidence="2">Belongs to the major facilitator superfamily.</text>
</comment>
<feature type="transmembrane region" description="Helical" evidence="26">
    <location>
        <begin position="139"/>
        <end position="165"/>
    </location>
</feature>
<feature type="transmembrane region" description="Helical" evidence="26">
    <location>
        <begin position="46"/>
        <end position="64"/>
    </location>
</feature>
<dbReference type="InterPro" id="IPR052187">
    <property type="entry name" value="MFSD1"/>
</dbReference>
<comment type="catalytic activity">
    <reaction evidence="17">
        <text>L-arginyl-glycine(out) = L-arginyl-glycine(in)</text>
        <dbReference type="Rhea" id="RHEA:79391"/>
        <dbReference type="ChEBI" id="CHEBI:229955"/>
    </reaction>
</comment>
<keyword evidence="5 26" id="KW-1133">Transmembrane helix</keyword>
<evidence type="ECO:0000256" key="11">
    <source>
        <dbReference type="ARBA" id="ARBA00044884"/>
    </source>
</evidence>
<feature type="transmembrane region" description="Helical" evidence="26">
    <location>
        <begin position="283"/>
        <end position="301"/>
    </location>
</feature>
<evidence type="ECO:0000256" key="7">
    <source>
        <dbReference type="ARBA" id="ARBA00023228"/>
    </source>
</evidence>
<gene>
    <name evidence="27" type="ORF">PPERSA_11363</name>
</gene>
<comment type="caution">
    <text evidence="27">The sequence shown here is derived from an EMBL/GenBank/DDBJ whole genome shotgun (WGS) entry which is preliminary data.</text>
</comment>
<proteinExistence type="inferred from homology"/>
<dbReference type="OrthoDB" id="424834at2759"/>
<keyword evidence="3" id="KW-0813">Transport</keyword>
<feature type="region of interest" description="Disordered" evidence="25">
    <location>
        <begin position="484"/>
        <end position="514"/>
    </location>
</feature>
<comment type="catalytic activity">
    <reaction evidence="16">
        <text>L-lysyl-L-lysine(out) = L-lysyl-L-lysine(in)</text>
        <dbReference type="Rhea" id="RHEA:79403"/>
        <dbReference type="ChEBI" id="CHEBI:229956"/>
    </reaction>
</comment>
<evidence type="ECO:0000256" key="6">
    <source>
        <dbReference type="ARBA" id="ARBA00023136"/>
    </source>
</evidence>
<evidence type="ECO:0000256" key="22">
    <source>
        <dbReference type="ARBA" id="ARBA00045018"/>
    </source>
</evidence>
<evidence type="ECO:0000256" key="16">
    <source>
        <dbReference type="ARBA" id="ARBA00044900"/>
    </source>
</evidence>
<evidence type="ECO:0000256" key="17">
    <source>
        <dbReference type="ARBA" id="ARBA00044903"/>
    </source>
</evidence>
<evidence type="ECO:0000256" key="13">
    <source>
        <dbReference type="ARBA" id="ARBA00044893"/>
    </source>
</evidence>
<comment type="catalytic activity">
    <reaction evidence="8">
        <text>L-lysyl-L-alanine(out) = L-lysyl-L-alanine(in)</text>
        <dbReference type="Rhea" id="RHEA:79399"/>
        <dbReference type="ChEBI" id="CHEBI:229954"/>
    </reaction>
</comment>
<comment type="catalytic activity">
    <reaction evidence="9">
        <text>L-histidyl-glycine(out) = L-histidyl-glycine(in)</text>
        <dbReference type="Rhea" id="RHEA:79395"/>
        <dbReference type="ChEBI" id="CHEBI:229957"/>
    </reaction>
</comment>
<evidence type="ECO:0000256" key="3">
    <source>
        <dbReference type="ARBA" id="ARBA00022448"/>
    </source>
</evidence>
<evidence type="ECO:0000256" key="25">
    <source>
        <dbReference type="SAM" id="MobiDB-lite"/>
    </source>
</evidence>
<evidence type="ECO:0000256" key="15">
    <source>
        <dbReference type="ARBA" id="ARBA00044899"/>
    </source>
</evidence>
<feature type="transmembrane region" description="Helical" evidence="26">
    <location>
        <begin position="446"/>
        <end position="470"/>
    </location>
</feature>
<feature type="transmembrane region" description="Helical" evidence="26">
    <location>
        <begin position="348"/>
        <end position="369"/>
    </location>
</feature>
<comment type="catalytic activity">
    <reaction evidence="19">
        <text>L-alanyl-L-lysine(out) = L-alanyl-L-lysine(in)</text>
        <dbReference type="Rhea" id="RHEA:79415"/>
        <dbReference type="ChEBI" id="CHEBI:192470"/>
    </reaction>
</comment>
<feature type="transmembrane region" description="Helical" evidence="26">
    <location>
        <begin position="381"/>
        <end position="407"/>
    </location>
</feature>
<comment type="function">
    <text evidence="23">Lysosomal dipeptide uniporter that selectively exports lysine, arginine or histidine-containing dipeptides with a net positive charge from the lysosome lumen into the cytosol. Could play a role in a specific type of protein O-glycosylation indirectly regulating macrophages migration and tissue invasion. Also essential for liver homeostasis.</text>
</comment>
<reference evidence="27 28" key="1">
    <citation type="journal article" date="2015" name="Sci. Rep.">
        <title>Genome of the facultative scuticociliatosis pathogen Pseudocohnilembus persalinus provides insight into its virulence through horizontal gene transfer.</title>
        <authorList>
            <person name="Xiong J."/>
            <person name="Wang G."/>
            <person name="Cheng J."/>
            <person name="Tian M."/>
            <person name="Pan X."/>
            <person name="Warren A."/>
            <person name="Jiang C."/>
            <person name="Yuan D."/>
            <person name="Miao W."/>
        </authorList>
    </citation>
    <scope>NUCLEOTIDE SEQUENCE [LARGE SCALE GENOMIC DNA]</scope>
    <source>
        <strain evidence="27">36N120E</strain>
    </source>
</reference>
<evidence type="ECO:0000313" key="28">
    <source>
        <dbReference type="Proteomes" id="UP000054937"/>
    </source>
</evidence>
<comment type="catalytic activity">
    <reaction evidence="14">
        <text>L-aspartyl-L-lysine(out) = L-aspartyl-L-lysine(in)</text>
        <dbReference type="Rhea" id="RHEA:79411"/>
        <dbReference type="ChEBI" id="CHEBI:229953"/>
    </reaction>
</comment>
<dbReference type="SUPFAM" id="SSF103473">
    <property type="entry name" value="MFS general substrate transporter"/>
    <property type="match status" value="1"/>
</dbReference>
<feature type="transmembrane region" description="Helical" evidence="26">
    <location>
        <begin position="321"/>
        <end position="341"/>
    </location>
</feature>
<dbReference type="EMBL" id="LDAU01000120">
    <property type="protein sequence ID" value="KRX04239.1"/>
    <property type="molecule type" value="Genomic_DNA"/>
</dbReference>
<evidence type="ECO:0000256" key="14">
    <source>
        <dbReference type="ARBA" id="ARBA00044898"/>
    </source>
</evidence>
<dbReference type="GO" id="GO:0005765">
    <property type="term" value="C:lysosomal membrane"/>
    <property type="evidence" value="ECO:0007669"/>
    <property type="project" value="UniProtKB-SubCell"/>
</dbReference>
<evidence type="ECO:0000256" key="2">
    <source>
        <dbReference type="ARBA" id="ARBA00008335"/>
    </source>
</evidence>
<feature type="compositionally biased region" description="Basic and acidic residues" evidence="25">
    <location>
        <begin position="502"/>
        <end position="514"/>
    </location>
</feature>
<evidence type="ECO:0000256" key="4">
    <source>
        <dbReference type="ARBA" id="ARBA00022692"/>
    </source>
</evidence>
<feature type="transmembrane region" description="Helical" evidence="26">
    <location>
        <begin position="177"/>
        <end position="199"/>
    </location>
</feature>
<name>A0A0V0QPF5_PSEPJ</name>
<feature type="transmembrane region" description="Helical" evidence="26">
    <location>
        <begin position="115"/>
        <end position="133"/>
    </location>
</feature>
<dbReference type="InterPro" id="IPR011701">
    <property type="entry name" value="MFS"/>
</dbReference>
<comment type="catalytic activity">
    <reaction evidence="13">
        <text>L-alpha-aminoacyl-L-lysine(out) = L-alpha-aminoacyl-L-lysine(in)</text>
        <dbReference type="Rhea" id="RHEA:79383"/>
        <dbReference type="ChEBI" id="CHEBI:229966"/>
    </reaction>
</comment>
<dbReference type="OMA" id="TEITCAM"/>
<dbReference type="InterPro" id="IPR036259">
    <property type="entry name" value="MFS_trans_sf"/>
</dbReference>
<comment type="subcellular location">
    <subcellularLocation>
        <location evidence="1">Lysosome membrane</location>
        <topology evidence="1">Multi-pass membrane protein</topology>
    </subcellularLocation>
</comment>
<keyword evidence="28" id="KW-1185">Reference proteome</keyword>
<evidence type="ECO:0000256" key="10">
    <source>
        <dbReference type="ARBA" id="ARBA00044881"/>
    </source>
</evidence>
<evidence type="ECO:0000256" key="9">
    <source>
        <dbReference type="ARBA" id="ARBA00044878"/>
    </source>
</evidence>
<evidence type="ECO:0000256" key="19">
    <source>
        <dbReference type="ARBA" id="ARBA00044919"/>
    </source>
</evidence>
<dbReference type="PANTHER" id="PTHR23512:SF3">
    <property type="entry name" value="MAJOR FACILITATOR SUPERFAMILY DOMAIN-CONTAINING PROTEIN 1"/>
    <property type="match status" value="1"/>
</dbReference>